<sequence>MKIPPIFRLTIISLTVILCGSCGDDDLNALRDPDTKTDIEYTWSATADSMQEAVYTTYLTSNGTFQADNRGDQFFHYWWNAHMVDVLLDGYLRTRDEVYISRVKALVTGIKAKNGEKYPNDFNDDMEWLAIACTRAYETTGDQLYLDVAKLLWEEIKKSWSNVYGGGITWKINTPNGKNATSNAPAAILAMRLYDIEGDEENLQWAKDIFSWQKNTLIDPISGLVWDNIDLVNGEVVINKDWIFTYNIGTYIGAATELYKVTKDGFYLNEAVKTATSMMTSPKLTTEGLLRDEGQGDGGLFKGILVRYFTRLIQLPDLEEDDRKRFQTFFQFNAKTFYEKGISRPSMLCGPNWRNLPGDQLDLSTQLSGIMLIEAAARLEKD</sequence>
<dbReference type="SUPFAM" id="SSF48208">
    <property type="entry name" value="Six-hairpin glycosidases"/>
    <property type="match status" value="1"/>
</dbReference>
<dbReference type="InterPro" id="IPR053169">
    <property type="entry name" value="MUG_Protein"/>
</dbReference>
<dbReference type="GO" id="GO:0016787">
    <property type="term" value="F:hydrolase activity"/>
    <property type="evidence" value="ECO:0007669"/>
    <property type="project" value="UniProtKB-KW"/>
</dbReference>
<dbReference type="InterPro" id="IPR005198">
    <property type="entry name" value="Glyco_hydro_76"/>
</dbReference>
<proteinExistence type="predicted"/>
<gene>
    <name evidence="1" type="ORF">QQ020_02025</name>
</gene>
<dbReference type="RefSeq" id="WP_346756138.1">
    <property type="nucleotide sequence ID" value="NZ_JAUJEB010000001.1"/>
</dbReference>
<dbReference type="Gene3D" id="1.50.10.20">
    <property type="match status" value="1"/>
</dbReference>
<dbReference type="PIRSF" id="PIRSF021505">
    <property type="entry name" value="O_gly_hdrol"/>
    <property type="match status" value="1"/>
</dbReference>
<accession>A0ABT8L3I1</accession>
<dbReference type="EMBL" id="JAUJEB010000001">
    <property type="protein sequence ID" value="MDN5210798.1"/>
    <property type="molecule type" value="Genomic_DNA"/>
</dbReference>
<evidence type="ECO:0000313" key="2">
    <source>
        <dbReference type="Proteomes" id="UP001172083"/>
    </source>
</evidence>
<dbReference type="PANTHER" id="PTHR47791:SF3">
    <property type="entry name" value="MEIOTICALLY UP-REGULATED GENE 191 PROTEIN"/>
    <property type="match status" value="1"/>
</dbReference>
<comment type="caution">
    <text evidence="1">The sequence shown here is derived from an EMBL/GenBank/DDBJ whole genome shotgun (WGS) entry which is preliminary data.</text>
</comment>
<keyword evidence="2" id="KW-1185">Reference proteome</keyword>
<evidence type="ECO:0000313" key="1">
    <source>
        <dbReference type="EMBL" id="MDN5210798.1"/>
    </source>
</evidence>
<organism evidence="1 2">
    <name type="scientific">Agaribacillus aureus</name>
    <dbReference type="NCBI Taxonomy" id="3051825"/>
    <lineage>
        <taxon>Bacteria</taxon>
        <taxon>Pseudomonadati</taxon>
        <taxon>Bacteroidota</taxon>
        <taxon>Cytophagia</taxon>
        <taxon>Cytophagales</taxon>
        <taxon>Splendidivirgaceae</taxon>
        <taxon>Agaribacillus</taxon>
    </lineage>
</organism>
<dbReference type="InterPro" id="IPR014512">
    <property type="entry name" value="O_gly_hydro"/>
</dbReference>
<keyword evidence="1" id="KW-0378">Hydrolase</keyword>
<dbReference type="Proteomes" id="UP001172083">
    <property type="component" value="Unassembled WGS sequence"/>
</dbReference>
<name>A0ABT8L3I1_9BACT</name>
<dbReference type="PANTHER" id="PTHR47791">
    <property type="entry name" value="MEIOTICALLY UP-REGULATED GENE 191 PROTEIN"/>
    <property type="match status" value="1"/>
</dbReference>
<reference evidence="1" key="1">
    <citation type="submission" date="2023-06" db="EMBL/GenBank/DDBJ databases">
        <title>Genomic of Agaribacillus aureum.</title>
        <authorList>
            <person name="Wang G."/>
        </authorList>
    </citation>
    <scope>NUCLEOTIDE SEQUENCE</scope>
    <source>
        <strain evidence="1">BMA12</strain>
    </source>
</reference>
<dbReference type="Pfam" id="PF03663">
    <property type="entry name" value="Glyco_hydro_76"/>
    <property type="match status" value="1"/>
</dbReference>
<protein>
    <submittedName>
        <fullName evidence="1">Glycoside hydrolase family 76 protein</fullName>
    </submittedName>
</protein>
<dbReference type="InterPro" id="IPR008928">
    <property type="entry name" value="6-hairpin_glycosidase_sf"/>
</dbReference>